<dbReference type="InterPro" id="IPR016570">
    <property type="entry name" value="UCP010361"/>
</dbReference>
<keyword evidence="5 8" id="KW-1133">Transmembrane helix</keyword>
<keyword evidence="4 8" id="KW-0812">Transmembrane</keyword>
<protein>
    <submittedName>
        <fullName evidence="9">Membrane protein</fullName>
    </submittedName>
</protein>
<dbReference type="Pfam" id="PF09594">
    <property type="entry name" value="GT87"/>
    <property type="match status" value="1"/>
</dbReference>
<comment type="caution">
    <text evidence="9">The sequence shown here is derived from an EMBL/GenBank/DDBJ whole genome shotgun (WGS) entry which is preliminary data.</text>
</comment>
<dbReference type="RefSeq" id="WP_205109628.1">
    <property type="nucleotide sequence ID" value="NZ_BAAAHT010000002.1"/>
</dbReference>
<feature type="transmembrane region" description="Helical" evidence="8">
    <location>
        <begin position="204"/>
        <end position="237"/>
    </location>
</feature>
<feature type="transmembrane region" description="Helical" evidence="8">
    <location>
        <begin position="333"/>
        <end position="352"/>
    </location>
</feature>
<accession>A0ABS2L6G2</accession>
<proteinExistence type="inferred from homology"/>
<evidence type="ECO:0000256" key="7">
    <source>
        <dbReference type="ARBA" id="ARBA00024033"/>
    </source>
</evidence>
<dbReference type="EMBL" id="JAFBBU010000001">
    <property type="protein sequence ID" value="MBM7472692.1"/>
    <property type="molecule type" value="Genomic_DNA"/>
</dbReference>
<keyword evidence="6 8" id="KW-0472">Membrane</keyword>
<evidence type="ECO:0000256" key="2">
    <source>
        <dbReference type="ARBA" id="ARBA00022475"/>
    </source>
</evidence>
<feature type="transmembrane region" description="Helical" evidence="8">
    <location>
        <begin position="93"/>
        <end position="114"/>
    </location>
</feature>
<keyword evidence="3" id="KW-0808">Transferase</keyword>
<evidence type="ECO:0000256" key="1">
    <source>
        <dbReference type="ARBA" id="ARBA00004651"/>
    </source>
</evidence>
<evidence type="ECO:0000256" key="6">
    <source>
        <dbReference type="ARBA" id="ARBA00023136"/>
    </source>
</evidence>
<dbReference type="InterPro" id="IPR018584">
    <property type="entry name" value="GT87"/>
</dbReference>
<reference evidence="9 10" key="1">
    <citation type="submission" date="2021-01" db="EMBL/GenBank/DDBJ databases">
        <title>Sequencing the genomes of 1000 actinobacteria strains.</title>
        <authorList>
            <person name="Klenk H.-P."/>
        </authorList>
    </citation>
    <scope>NUCLEOTIDE SEQUENCE [LARGE SCALE GENOMIC DNA]</scope>
    <source>
        <strain evidence="9 10">DSM 13057</strain>
    </source>
</reference>
<name>A0ABS2L6G2_9MICO</name>
<feature type="transmembrane region" description="Helical" evidence="8">
    <location>
        <begin position="358"/>
        <end position="386"/>
    </location>
</feature>
<comment type="subcellular location">
    <subcellularLocation>
        <location evidence="1">Cell membrane</location>
        <topology evidence="1">Multi-pass membrane protein</topology>
    </subcellularLocation>
</comment>
<dbReference type="PIRSF" id="PIRSF010361">
    <property type="entry name" value="UCP010361"/>
    <property type="match status" value="1"/>
</dbReference>
<evidence type="ECO:0000313" key="9">
    <source>
        <dbReference type="EMBL" id="MBM7472692.1"/>
    </source>
</evidence>
<evidence type="ECO:0000256" key="4">
    <source>
        <dbReference type="ARBA" id="ARBA00022692"/>
    </source>
</evidence>
<feature type="transmembrane region" description="Helical" evidence="8">
    <location>
        <begin position="180"/>
        <end position="198"/>
    </location>
</feature>
<gene>
    <name evidence="9" type="ORF">JOE66_002326</name>
</gene>
<feature type="transmembrane region" description="Helical" evidence="8">
    <location>
        <begin position="126"/>
        <end position="149"/>
    </location>
</feature>
<evidence type="ECO:0000256" key="5">
    <source>
        <dbReference type="ARBA" id="ARBA00022989"/>
    </source>
</evidence>
<evidence type="ECO:0000256" key="3">
    <source>
        <dbReference type="ARBA" id="ARBA00022679"/>
    </source>
</evidence>
<evidence type="ECO:0000256" key="8">
    <source>
        <dbReference type="SAM" id="Phobius"/>
    </source>
</evidence>
<feature type="transmembrane region" description="Helical" evidence="8">
    <location>
        <begin position="407"/>
        <end position="429"/>
    </location>
</feature>
<evidence type="ECO:0000313" key="10">
    <source>
        <dbReference type="Proteomes" id="UP000776164"/>
    </source>
</evidence>
<comment type="similarity">
    <text evidence="7">Belongs to the glycosyltransferase 87 family.</text>
</comment>
<keyword evidence="10" id="KW-1185">Reference proteome</keyword>
<feature type="transmembrane region" description="Helical" evidence="8">
    <location>
        <begin position="305"/>
        <end position="326"/>
    </location>
</feature>
<keyword evidence="2" id="KW-1003">Cell membrane</keyword>
<organism evidence="9 10">
    <name type="scientific">Subtercola frigoramans</name>
    <dbReference type="NCBI Taxonomy" id="120298"/>
    <lineage>
        <taxon>Bacteria</taxon>
        <taxon>Bacillati</taxon>
        <taxon>Actinomycetota</taxon>
        <taxon>Actinomycetes</taxon>
        <taxon>Micrococcales</taxon>
        <taxon>Microbacteriaceae</taxon>
        <taxon>Subtercola</taxon>
    </lineage>
</organism>
<dbReference type="Proteomes" id="UP000776164">
    <property type="component" value="Unassembled WGS sequence"/>
</dbReference>
<sequence length="455" mass="47313">MRSRRTAVVWLTLGVGALFLVLAWLSKEPCLALNAAGTGVDWSGGLPFRAACYTDIIPLYGARGFDTTAFPYAHGAVGVSSGAPASQPRFLEYPVLTGMLGWLAAGLSAGYTAISGAGLVPAGIGVVQFFTVTALLLSACWLFVVWAVTRLAPDQPFAAVFVAASPVVALQAFTNWDALAVALAMGAMLAFAAAERAGPKAQSWWIWVVVGGALCGLGAAAKLFPALILVAVLLLGIRNRSLTTFLLATAGALGAWLVVNVPVAVVWPAAWFEFLRINTLRGVNVDSIYQSLASATGWSAPDSAAAGWISAALFVAGVVGAAVFTVRVATAPTLAQLVFIVLALFLLVNKVWSPQYSLWLLPFLVLALARAGGAVLVGSLAAWSAVEAALWFVDMNHFANPGAGVDAWLVGTVIVRTVVTGALVLVVVYSNRHDTSQKCRSTKPFVTGGDATHSG</sequence>
<feature type="transmembrane region" description="Helical" evidence="8">
    <location>
        <begin position="244"/>
        <end position="270"/>
    </location>
</feature>